<dbReference type="Proteomes" id="UP000015105">
    <property type="component" value="Chromosome 3D"/>
</dbReference>
<keyword evidence="3" id="KW-1185">Reference proteome</keyword>
<feature type="region of interest" description="Disordered" evidence="1">
    <location>
        <begin position="1"/>
        <end position="38"/>
    </location>
</feature>
<evidence type="ECO:0000313" key="3">
    <source>
        <dbReference type="Proteomes" id="UP000015105"/>
    </source>
</evidence>
<evidence type="ECO:0000256" key="1">
    <source>
        <dbReference type="SAM" id="MobiDB-lite"/>
    </source>
</evidence>
<name>A0A453EF14_AEGTS</name>
<reference evidence="2" key="3">
    <citation type="journal article" date="2017" name="Nature">
        <title>Genome sequence of the progenitor of the wheat D genome Aegilops tauschii.</title>
        <authorList>
            <person name="Luo M.C."/>
            <person name="Gu Y.Q."/>
            <person name="Puiu D."/>
            <person name="Wang H."/>
            <person name="Twardziok S.O."/>
            <person name="Deal K.R."/>
            <person name="Huo N."/>
            <person name="Zhu T."/>
            <person name="Wang L."/>
            <person name="Wang Y."/>
            <person name="McGuire P.E."/>
            <person name="Liu S."/>
            <person name="Long H."/>
            <person name="Ramasamy R.K."/>
            <person name="Rodriguez J.C."/>
            <person name="Van S.L."/>
            <person name="Yuan L."/>
            <person name="Wang Z."/>
            <person name="Xia Z."/>
            <person name="Xiao L."/>
            <person name="Anderson O.D."/>
            <person name="Ouyang S."/>
            <person name="Liang Y."/>
            <person name="Zimin A.V."/>
            <person name="Pertea G."/>
            <person name="Qi P."/>
            <person name="Bennetzen J.L."/>
            <person name="Dai X."/>
            <person name="Dawson M.W."/>
            <person name="Muller H.G."/>
            <person name="Kugler K."/>
            <person name="Rivarola-Duarte L."/>
            <person name="Spannagl M."/>
            <person name="Mayer K.F.X."/>
            <person name="Lu F.H."/>
            <person name="Bevan M.W."/>
            <person name="Leroy P."/>
            <person name="Li P."/>
            <person name="You F.M."/>
            <person name="Sun Q."/>
            <person name="Liu Z."/>
            <person name="Lyons E."/>
            <person name="Wicker T."/>
            <person name="Salzberg S.L."/>
            <person name="Devos K.M."/>
            <person name="Dvorak J."/>
        </authorList>
    </citation>
    <scope>NUCLEOTIDE SEQUENCE [LARGE SCALE GENOMIC DNA]</scope>
    <source>
        <strain evidence="2">cv. AL8/78</strain>
    </source>
</reference>
<reference evidence="2" key="4">
    <citation type="submission" date="2019-03" db="UniProtKB">
        <authorList>
            <consortium name="EnsemblPlants"/>
        </authorList>
    </citation>
    <scope>IDENTIFICATION</scope>
</reference>
<feature type="region of interest" description="Disordered" evidence="1">
    <location>
        <begin position="52"/>
        <end position="71"/>
    </location>
</feature>
<dbReference type="AlphaFoldDB" id="A0A453EF14"/>
<dbReference type="Gramene" id="AET3Gv20319200.1">
    <property type="protein sequence ID" value="AET3Gv20319200.1"/>
    <property type="gene ID" value="AET3Gv20319200"/>
</dbReference>
<organism evidence="2 3">
    <name type="scientific">Aegilops tauschii subsp. strangulata</name>
    <name type="common">Goatgrass</name>
    <dbReference type="NCBI Taxonomy" id="200361"/>
    <lineage>
        <taxon>Eukaryota</taxon>
        <taxon>Viridiplantae</taxon>
        <taxon>Streptophyta</taxon>
        <taxon>Embryophyta</taxon>
        <taxon>Tracheophyta</taxon>
        <taxon>Spermatophyta</taxon>
        <taxon>Magnoliopsida</taxon>
        <taxon>Liliopsida</taxon>
        <taxon>Poales</taxon>
        <taxon>Poaceae</taxon>
        <taxon>BOP clade</taxon>
        <taxon>Pooideae</taxon>
        <taxon>Triticodae</taxon>
        <taxon>Triticeae</taxon>
        <taxon>Triticinae</taxon>
        <taxon>Aegilops</taxon>
    </lineage>
</organism>
<sequence length="71" mass="8111">MEATTLRKNGAGRSQNHLHSPRTGISVHGSKRKPNHFQMPIYIKKQVHMLAKPEDDIRKKGDHQIATRDES</sequence>
<proteinExistence type="predicted"/>
<accession>A0A453EF14</accession>
<reference evidence="2" key="5">
    <citation type="journal article" date="2021" name="G3 (Bethesda)">
        <title>Aegilops tauschii genome assembly Aet v5.0 features greater sequence contiguity and improved annotation.</title>
        <authorList>
            <person name="Wang L."/>
            <person name="Zhu T."/>
            <person name="Rodriguez J.C."/>
            <person name="Deal K.R."/>
            <person name="Dubcovsky J."/>
            <person name="McGuire P.E."/>
            <person name="Lux T."/>
            <person name="Spannagl M."/>
            <person name="Mayer K.F.X."/>
            <person name="Baldrich P."/>
            <person name="Meyers B.C."/>
            <person name="Huo N."/>
            <person name="Gu Y.Q."/>
            <person name="Zhou H."/>
            <person name="Devos K.M."/>
            <person name="Bennetzen J.L."/>
            <person name="Unver T."/>
            <person name="Budak H."/>
            <person name="Gulick P.J."/>
            <person name="Galiba G."/>
            <person name="Kalapos B."/>
            <person name="Nelson D.R."/>
            <person name="Li P."/>
            <person name="You F.M."/>
            <person name="Luo M.C."/>
            <person name="Dvorak J."/>
        </authorList>
    </citation>
    <scope>NUCLEOTIDE SEQUENCE [LARGE SCALE GENOMIC DNA]</scope>
    <source>
        <strain evidence="2">cv. AL8/78</strain>
    </source>
</reference>
<dbReference type="EnsemblPlants" id="AET3Gv20319200.1">
    <property type="protein sequence ID" value="AET3Gv20319200.1"/>
    <property type="gene ID" value="AET3Gv20319200"/>
</dbReference>
<evidence type="ECO:0000313" key="2">
    <source>
        <dbReference type="EnsemblPlants" id="AET3Gv20319200.1"/>
    </source>
</evidence>
<protein>
    <submittedName>
        <fullName evidence="2">Uncharacterized protein</fullName>
    </submittedName>
</protein>
<reference evidence="3" key="2">
    <citation type="journal article" date="2017" name="Nat. Plants">
        <title>The Aegilops tauschii genome reveals multiple impacts of transposons.</title>
        <authorList>
            <person name="Zhao G."/>
            <person name="Zou C."/>
            <person name="Li K."/>
            <person name="Wang K."/>
            <person name="Li T."/>
            <person name="Gao L."/>
            <person name="Zhang X."/>
            <person name="Wang H."/>
            <person name="Yang Z."/>
            <person name="Liu X."/>
            <person name="Jiang W."/>
            <person name="Mao L."/>
            <person name="Kong X."/>
            <person name="Jiao Y."/>
            <person name="Jia J."/>
        </authorList>
    </citation>
    <scope>NUCLEOTIDE SEQUENCE [LARGE SCALE GENOMIC DNA]</scope>
    <source>
        <strain evidence="3">cv. AL8/78</strain>
    </source>
</reference>
<reference evidence="3" key="1">
    <citation type="journal article" date="2014" name="Science">
        <title>Ancient hybridizations among the ancestral genomes of bread wheat.</title>
        <authorList>
            <consortium name="International Wheat Genome Sequencing Consortium,"/>
            <person name="Marcussen T."/>
            <person name="Sandve S.R."/>
            <person name="Heier L."/>
            <person name="Spannagl M."/>
            <person name="Pfeifer M."/>
            <person name="Jakobsen K.S."/>
            <person name="Wulff B.B."/>
            <person name="Steuernagel B."/>
            <person name="Mayer K.F."/>
            <person name="Olsen O.A."/>
        </authorList>
    </citation>
    <scope>NUCLEOTIDE SEQUENCE [LARGE SCALE GENOMIC DNA]</scope>
    <source>
        <strain evidence="3">cv. AL8/78</strain>
    </source>
</reference>